<evidence type="ECO:0000313" key="7">
    <source>
        <dbReference type="Proteomes" id="UP001597475"/>
    </source>
</evidence>
<dbReference type="PROSITE" id="PS50110">
    <property type="entry name" value="RESPONSE_REGULATORY"/>
    <property type="match status" value="1"/>
</dbReference>
<feature type="domain" description="Response regulatory" evidence="4">
    <location>
        <begin position="6"/>
        <end position="119"/>
    </location>
</feature>
<evidence type="ECO:0000256" key="3">
    <source>
        <dbReference type="PROSITE-ProRule" id="PRU01091"/>
    </source>
</evidence>
<accession>A0ABW5P2T5</accession>
<dbReference type="SUPFAM" id="SSF46894">
    <property type="entry name" value="C-terminal effector domain of the bipartite response regulators"/>
    <property type="match status" value="1"/>
</dbReference>
<dbReference type="PANTHER" id="PTHR48111:SF43">
    <property type="entry name" value="STAGE 0 SPORULATION PROTEIN A HOMOLOG"/>
    <property type="match status" value="1"/>
</dbReference>
<protein>
    <submittedName>
        <fullName evidence="6">Response regulator transcription factor</fullName>
    </submittedName>
</protein>
<feature type="domain" description="OmpR/PhoB-type" evidence="5">
    <location>
        <begin position="130"/>
        <end position="228"/>
    </location>
</feature>
<evidence type="ECO:0000256" key="2">
    <source>
        <dbReference type="PROSITE-ProRule" id="PRU00169"/>
    </source>
</evidence>
<dbReference type="InterPro" id="IPR039420">
    <property type="entry name" value="WalR-like"/>
</dbReference>
<gene>
    <name evidence="6" type="ORF">ACFSR9_07135</name>
</gene>
<dbReference type="Pfam" id="PF00486">
    <property type="entry name" value="Trans_reg_C"/>
    <property type="match status" value="1"/>
</dbReference>
<dbReference type="InterPro" id="IPR016032">
    <property type="entry name" value="Sig_transdc_resp-reg_C-effctor"/>
</dbReference>
<keyword evidence="1 3" id="KW-0238">DNA-binding</keyword>
<keyword evidence="2" id="KW-0597">Phosphoprotein</keyword>
<dbReference type="InterPro" id="IPR001789">
    <property type="entry name" value="Sig_transdc_resp-reg_receiver"/>
</dbReference>
<evidence type="ECO:0000259" key="5">
    <source>
        <dbReference type="PROSITE" id="PS51755"/>
    </source>
</evidence>
<dbReference type="SMART" id="SM00862">
    <property type="entry name" value="Trans_reg_C"/>
    <property type="match status" value="1"/>
</dbReference>
<dbReference type="CDD" id="cd00383">
    <property type="entry name" value="trans_reg_C"/>
    <property type="match status" value="1"/>
</dbReference>
<evidence type="ECO:0000313" key="6">
    <source>
        <dbReference type="EMBL" id="MFD2609211.1"/>
    </source>
</evidence>
<dbReference type="Proteomes" id="UP001597475">
    <property type="component" value="Unassembled WGS sequence"/>
</dbReference>
<keyword evidence="7" id="KW-1185">Reference proteome</keyword>
<dbReference type="Pfam" id="PF00072">
    <property type="entry name" value="Response_reg"/>
    <property type="match status" value="1"/>
</dbReference>
<dbReference type="EMBL" id="JBHUMK010000030">
    <property type="protein sequence ID" value="MFD2609211.1"/>
    <property type="molecule type" value="Genomic_DNA"/>
</dbReference>
<sequence>MIRSPSILIVEDDPTIAQLLADELSRLGCQAQVVADLRDVVGEFRRLAPHLVVMDVGLPGRSGLEWCELIRAESAVPMVFLSSHAENRDILAALSRGADDYIAKPFTMAVAVAKIHALLRRAYGFGAAETGRLQAGGAVLDVERLTLGGPAGEASLTTTELRILRILFRNAGRFVRRDTLCELLWEEDAYIDDNTLSVNVTRIRRKLSSVGMPDLISTKKGYGYGVAVSEGA</sequence>
<comment type="caution">
    <text evidence="6">The sequence shown here is derived from an EMBL/GenBank/DDBJ whole genome shotgun (WGS) entry which is preliminary data.</text>
</comment>
<feature type="modified residue" description="4-aspartylphosphate" evidence="2">
    <location>
        <position position="55"/>
    </location>
</feature>
<evidence type="ECO:0000259" key="4">
    <source>
        <dbReference type="PROSITE" id="PS50110"/>
    </source>
</evidence>
<feature type="DNA-binding region" description="OmpR/PhoB-type" evidence="3">
    <location>
        <begin position="130"/>
        <end position="228"/>
    </location>
</feature>
<dbReference type="PROSITE" id="PS51755">
    <property type="entry name" value="OMPR_PHOB"/>
    <property type="match status" value="1"/>
</dbReference>
<dbReference type="InterPro" id="IPR011006">
    <property type="entry name" value="CheY-like_superfamily"/>
</dbReference>
<dbReference type="InterPro" id="IPR001867">
    <property type="entry name" value="OmpR/PhoB-type_DNA-bd"/>
</dbReference>
<dbReference type="PANTHER" id="PTHR48111">
    <property type="entry name" value="REGULATOR OF RPOS"/>
    <property type="match status" value="1"/>
</dbReference>
<dbReference type="InterPro" id="IPR036388">
    <property type="entry name" value="WH-like_DNA-bd_sf"/>
</dbReference>
<reference evidence="7" key="1">
    <citation type="journal article" date="2019" name="Int. J. Syst. Evol. Microbiol.">
        <title>The Global Catalogue of Microorganisms (GCM) 10K type strain sequencing project: providing services to taxonomists for standard genome sequencing and annotation.</title>
        <authorList>
            <consortium name="The Broad Institute Genomics Platform"/>
            <consortium name="The Broad Institute Genome Sequencing Center for Infectious Disease"/>
            <person name="Wu L."/>
            <person name="Ma J."/>
        </authorList>
    </citation>
    <scope>NUCLEOTIDE SEQUENCE [LARGE SCALE GENOMIC DNA]</scope>
    <source>
        <strain evidence="7">KCTC 33842</strain>
    </source>
</reference>
<dbReference type="Gene3D" id="1.10.10.10">
    <property type="entry name" value="Winged helix-like DNA-binding domain superfamily/Winged helix DNA-binding domain"/>
    <property type="match status" value="1"/>
</dbReference>
<name>A0ABW5P2T5_9DEIO</name>
<evidence type="ECO:0000256" key="1">
    <source>
        <dbReference type="ARBA" id="ARBA00023125"/>
    </source>
</evidence>
<proteinExistence type="predicted"/>
<organism evidence="6 7">
    <name type="scientific">Deinococcus taklimakanensis</name>
    <dbReference type="NCBI Taxonomy" id="536443"/>
    <lineage>
        <taxon>Bacteria</taxon>
        <taxon>Thermotogati</taxon>
        <taxon>Deinococcota</taxon>
        <taxon>Deinococci</taxon>
        <taxon>Deinococcales</taxon>
        <taxon>Deinococcaceae</taxon>
        <taxon>Deinococcus</taxon>
    </lineage>
</organism>
<dbReference type="RefSeq" id="WP_386844398.1">
    <property type="nucleotide sequence ID" value="NZ_JBHUMK010000030.1"/>
</dbReference>
<dbReference type="Gene3D" id="3.40.50.2300">
    <property type="match status" value="1"/>
</dbReference>
<dbReference type="SUPFAM" id="SSF52172">
    <property type="entry name" value="CheY-like"/>
    <property type="match status" value="1"/>
</dbReference>
<dbReference type="SMART" id="SM00448">
    <property type="entry name" value="REC"/>
    <property type="match status" value="1"/>
</dbReference>